<dbReference type="Proteomes" id="UP000603434">
    <property type="component" value="Unassembled WGS sequence"/>
</dbReference>
<accession>A0A8J6TL61</accession>
<dbReference type="InterPro" id="IPR052021">
    <property type="entry name" value="Type-I_RS_S_subunit"/>
</dbReference>
<keyword evidence="6" id="KW-0378">Hydrolase</keyword>
<keyword evidence="6" id="KW-0255">Endonuclease</keyword>
<dbReference type="InterPro" id="IPR000055">
    <property type="entry name" value="Restrct_endonuc_typeI_TRD"/>
</dbReference>
<gene>
    <name evidence="6" type="ORF">H8E23_02535</name>
</gene>
<dbReference type="CDD" id="cd17256">
    <property type="entry name" value="RMtype1_S_EcoJA65PI-TRD1-CR1_like"/>
    <property type="match status" value="1"/>
</dbReference>
<dbReference type="GO" id="GO:0004519">
    <property type="term" value="F:endonuclease activity"/>
    <property type="evidence" value="ECO:0007669"/>
    <property type="project" value="UniProtKB-KW"/>
</dbReference>
<evidence type="ECO:0000256" key="3">
    <source>
        <dbReference type="ARBA" id="ARBA00023125"/>
    </source>
</evidence>
<dbReference type="Gene3D" id="3.90.220.20">
    <property type="entry name" value="DNA methylase specificity domains"/>
    <property type="match status" value="1"/>
</dbReference>
<organism evidence="6 7">
    <name type="scientific">Candidatus Desulfatibia profunda</name>
    <dbReference type="NCBI Taxonomy" id="2841695"/>
    <lineage>
        <taxon>Bacteria</taxon>
        <taxon>Pseudomonadati</taxon>
        <taxon>Thermodesulfobacteriota</taxon>
        <taxon>Desulfobacteria</taxon>
        <taxon>Desulfobacterales</taxon>
        <taxon>Desulfobacterales incertae sedis</taxon>
        <taxon>Candidatus Desulfatibia</taxon>
    </lineage>
</organism>
<evidence type="ECO:0000313" key="7">
    <source>
        <dbReference type="Proteomes" id="UP000603434"/>
    </source>
</evidence>
<dbReference type="GO" id="GO:0009307">
    <property type="term" value="P:DNA restriction-modification system"/>
    <property type="evidence" value="ECO:0007669"/>
    <property type="project" value="UniProtKB-KW"/>
</dbReference>
<keyword evidence="3" id="KW-0238">DNA-binding</keyword>
<comment type="caution">
    <text evidence="6">The sequence shown here is derived from an EMBL/GenBank/DDBJ whole genome shotgun (WGS) entry which is preliminary data.</text>
</comment>
<dbReference type="GO" id="GO:0003677">
    <property type="term" value="F:DNA binding"/>
    <property type="evidence" value="ECO:0007669"/>
    <property type="project" value="UniProtKB-KW"/>
</dbReference>
<dbReference type="PANTHER" id="PTHR30408">
    <property type="entry name" value="TYPE-1 RESTRICTION ENZYME ECOKI SPECIFICITY PROTEIN"/>
    <property type="match status" value="1"/>
</dbReference>
<sequence>MKAGRIEHIKNSPLGMIPADWDIMSIGNSLNEIYRYPTYFNIKYVESGVPEIRGELIKEDGTIEENDKAYRYISKETANRFPRVHLEPNDFVMSVRGTMGKIAIVPERLRGAVITANLIRMKFVKSFIEPKWIRHYLISEFFQEALDLATSATTIKTIQVPQLCAINFIRPPINEQRRIAEILDAIDEAIQKTEALISKLKAIKQGLLHDLLTRGLDEAGKLRDPKDHPEQFKDSPLGKIPKEW</sequence>
<keyword evidence="2" id="KW-0680">Restriction system</keyword>
<feature type="compositionally biased region" description="Basic and acidic residues" evidence="4">
    <location>
        <begin position="220"/>
        <end position="233"/>
    </location>
</feature>
<dbReference type="AlphaFoldDB" id="A0A8J6TL61"/>
<dbReference type="InterPro" id="IPR044946">
    <property type="entry name" value="Restrct_endonuc_typeI_TRD_sf"/>
</dbReference>
<dbReference type="PANTHER" id="PTHR30408:SF12">
    <property type="entry name" value="TYPE I RESTRICTION ENZYME MJAVIII SPECIFICITY SUBUNIT"/>
    <property type="match status" value="1"/>
</dbReference>
<feature type="non-terminal residue" evidence="6">
    <location>
        <position position="244"/>
    </location>
</feature>
<proteinExistence type="inferred from homology"/>
<evidence type="ECO:0000256" key="4">
    <source>
        <dbReference type="SAM" id="MobiDB-lite"/>
    </source>
</evidence>
<evidence type="ECO:0000256" key="1">
    <source>
        <dbReference type="ARBA" id="ARBA00010923"/>
    </source>
</evidence>
<dbReference type="Pfam" id="PF01420">
    <property type="entry name" value="Methylase_S"/>
    <property type="match status" value="1"/>
</dbReference>
<feature type="region of interest" description="Disordered" evidence="4">
    <location>
        <begin position="220"/>
        <end position="244"/>
    </location>
</feature>
<evidence type="ECO:0000256" key="2">
    <source>
        <dbReference type="ARBA" id="ARBA00022747"/>
    </source>
</evidence>
<keyword evidence="6" id="KW-0540">Nuclease</keyword>
<protein>
    <submittedName>
        <fullName evidence="6">Restriction endonuclease subunit S</fullName>
    </submittedName>
</protein>
<evidence type="ECO:0000259" key="5">
    <source>
        <dbReference type="Pfam" id="PF01420"/>
    </source>
</evidence>
<dbReference type="EMBL" id="JACNJH010000079">
    <property type="protein sequence ID" value="MBC8360263.1"/>
    <property type="molecule type" value="Genomic_DNA"/>
</dbReference>
<comment type="similarity">
    <text evidence="1">Belongs to the type-I restriction system S methylase family.</text>
</comment>
<dbReference type="Gene3D" id="1.10.287.1120">
    <property type="entry name" value="Bipartite methylase S protein"/>
    <property type="match status" value="1"/>
</dbReference>
<feature type="domain" description="Type I restriction modification DNA specificity" evidence="5">
    <location>
        <begin position="60"/>
        <end position="201"/>
    </location>
</feature>
<dbReference type="SUPFAM" id="SSF116734">
    <property type="entry name" value="DNA methylase specificity domain"/>
    <property type="match status" value="1"/>
</dbReference>
<name>A0A8J6TL61_9BACT</name>
<reference evidence="6 7" key="1">
    <citation type="submission" date="2020-08" db="EMBL/GenBank/DDBJ databases">
        <title>Bridging the membrane lipid divide: bacteria of the FCB group superphylum have the potential to synthesize archaeal ether lipids.</title>
        <authorList>
            <person name="Villanueva L."/>
            <person name="Von Meijenfeldt F.A.B."/>
            <person name="Westbye A.B."/>
            <person name="Yadav S."/>
            <person name="Hopmans E.C."/>
            <person name="Dutilh B.E."/>
            <person name="Sinninghe Damste J.S."/>
        </authorList>
    </citation>
    <scope>NUCLEOTIDE SEQUENCE [LARGE SCALE GENOMIC DNA]</scope>
    <source>
        <strain evidence="6">NIOZ-UU30</strain>
    </source>
</reference>
<evidence type="ECO:0000313" key="6">
    <source>
        <dbReference type="EMBL" id="MBC8360263.1"/>
    </source>
</evidence>